<dbReference type="eggNOG" id="COG0671">
    <property type="taxonomic scope" value="Bacteria"/>
</dbReference>
<dbReference type="AlphaFoldDB" id="M3TIV0"/>
<dbReference type="OrthoDB" id="5289372at2"/>
<keyword evidence="1" id="KW-1133">Transmembrane helix</keyword>
<evidence type="ECO:0000259" key="2">
    <source>
        <dbReference type="SMART" id="SM00014"/>
    </source>
</evidence>
<keyword evidence="4" id="KW-1185">Reference proteome</keyword>
<accession>M3TIV0</accession>
<dbReference type="SMART" id="SM00014">
    <property type="entry name" value="acidPPc"/>
    <property type="match status" value="1"/>
</dbReference>
<protein>
    <recommendedName>
        <fullName evidence="2">Phosphatidic acid phosphatase type 2/haloperoxidase domain-containing protein</fullName>
    </recommendedName>
</protein>
<dbReference type="Gene3D" id="1.20.144.10">
    <property type="entry name" value="Phosphatidic acid phosphatase type 2/haloperoxidase"/>
    <property type="match status" value="1"/>
</dbReference>
<feature type="transmembrane region" description="Helical" evidence="1">
    <location>
        <begin position="156"/>
        <end position="175"/>
    </location>
</feature>
<dbReference type="InterPro" id="IPR000326">
    <property type="entry name" value="PAP2/HPO"/>
</dbReference>
<evidence type="ECO:0000313" key="3">
    <source>
        <dbReference type="EMBL" id="GAC81451.1"/>
    </source>
</evidence>
<gene>
    <name evidence="3" type="ORF">GM1_034_00380</name>
</gene>
<sequence>MAPFSVDHRVTDAVVSGRHEPWTSLMQFITVWGDTLTLSLVVIGVVVLSWLAGRIDFAVLIVVASLTGYGLMVLLKLIFSRDRPPVADRLIDIGGASFPSGHAMMSMIVYGLGAVILHRVYPRVRRHAWWLLAAPLLVVGVGFSRVYLGVHWFSDIMFGWLFGLIWVTVWVAVHVQGSKRRQAARAAARAAATERAARMASLSS</sequence>
<feature type="domain" description="Phosphatidic acid phosphatase type 2/haloperoxidase" evidence="2">
    <location>
        <begin position="59"/>
        <end position="171"/>
    </location>
</feature>
<dbReference type="InterPro" id="IPR036938">
    <property type="entry name" value="PAP2/HPO_sf"/>
</dbReference>
<dbReference type="Pfam" id="PF01569">
    <property type="entry name" value="PAP2"/>
    <property type="match status" value="1"/>
</dbReference>
<feature type="transmembrane region" description="Helical" evidence="1">
    <location>
        <begin position="99"/>
        <end position="117"/>
    </location>
</feature>
<feature type="transmembrane region" description="Helical" evidence="1">
    <location>
        <begin position="129"/>
        <end position="150"/>
    </location>
</feature>
<feature type="transmembrane region" description="Helical" evidence="1">
    <location>
        <begin position="29"/>
        <end position="51"/>
    </location>
</feature>
<comment type="caution">
    <text evidence="3">The sequence shown here is derived from an EMBL/GenBank/DDBJ whole genome shotgun (WGS) entry which is preliminary data.</text>
</comment>
<dbReference type="Proteomes" id="UP000035009">
    <property type="component" value="Unassembled WGS sequence"/>
</dbReference>
<dbReference type="PANTHER" id="PTHR14969:SF13">
    <property type="entry name" value="AT30094P"/>
    <property type="match status" value="1"/>
</dbReference>
<evidence type="ECO:0000256" key="1">
    <source>
        <dbReference type="SAM" id="Phobius"/>
    </source>
</evidence>
<dbReference type="SUPFAM" id="SSF48317">
    <property type="entry name" value="Acid phosphatase/Vanadium-dependent haloperoxidase"/>
    <property type="match status" value="1"/>
</dbReference>
<evidence type="ECO:0000313" key="4">
    <source>
        <dbReference type="Proteomes" id="UP000035009"/>
    </source>
</evidence>
<dbReference type="EMBL" id="BAOP01000034">
    <property type="protein sequence ID" value="GAC81451.1"/>
    <property type="molecule type" value="Genomic_DNA"/>
</dbReference>
<dbReference type="STRING" id="410332.SAMN04488550_0986"/>
<keyword evidence="1" id="KW-0472">Membrane</keyword>
<keyword evidence="1" id="KW-0812">Transmembrane</keyword>
<organism evidence="3 4">
    <name type="scientific">Gordonia malaquae NBRC 108250</name>
    <dbReference type="NCBI Taxonomy" id="1223542"/>
    <lineage>
        <taxon>Bacteria</taxon>
        <taxon>Bacillati</taxon>
        <taxon>Actinomycetota</taxon>
        <taxon>Actinomycetes</taxon>
        <taxon>Mycobacteriales</taxon>
        <taxon>Gordoniaceae</taxon>
        <taxon>Gordonia</taxon>
    </lineage>
</organism>
<proteinExistence type="predicted"/>
<name>M3TIV0_GORML</name>
<dbReference type="RefSeq" id="WP_008381198.1">
    <property type="nucleotide sequence ID" value="NZ_BAOP01000034.1"/>
</dbReference>
<dbReference type="PANTHER" id="PTHR14969">
    <property type="entry name" value="SPHINGOSINE-1-PHOSPHATE PHOSPHOHYDROLASE"/>
    <property type="match status" value="1"/>
</dbReference>
<feature type="transmembrane region" description="Helical" evidence="1">
    <location>
        <begin position="58"/>
        <end position="79"/>
    </location>
</feature>
<reference evidence="3 4" key="1">
    <citation type="submission" date="2013-02" db="EMBL/GenBank/DDBJ databases">
        <title>Whole genome shotgun sequence of Gordonia malaquae NBRC 108250.</title>
        <authorList>
            <person name="Yoshida I."/>
            <person name="Hosoyama A."/>
            <person name="Tsuchikane K."/>
            <person name="Ando Y."/>
            <person name="Baba S."/>
            <person name="Ohji S."/>
            <person name="Hamada M."/>
            <person name="Tamura T."/>
            <person name="Yamazoe A."/>
            <person name="Yamazaki S."/>
            <person name="Fujita N."/>
        </authorList>
    </citation>
    <scope>NUCLEOTIDE SEQUENCE [LARGE SCALE GENOMIC DNA]</scope>
    <source>
        <strain evidence="3 4">NBRC 108250</strain>
    </source>
</reference>
<dbReference type="CDD" id="cd03392">
    <property type="entry name" value="PAP2_like_2"/>
    <property type="match status" value="1"/>
</dbReference>